<feature type="transmembrane region" description="Helical" evidence="5">
    <location>
        <begin position="50"/>
        <end position="66"/>
    </location>
</feature>
<feature type="transmembrane region" description="Helical" evidence="5">
    <location>
        <begin position="290"/>
        <end position="309"/>
    </location>
</feature>
<feature type="transmembrane region" description="Helical" evidence="5">
    <location>
        <begin position="240"/>
        <end position="259"/>
    </location>
</feature>
<dbReference type="PANTHER" id="PTHR31310">
    <property type="match status" value="1"/>
</dbReference>
<feature type="transmembrane region" description="Helical" evidence="5">
    <location>
        <begin position="266"/>
        <end position="284"/>
    </location>
</feature>
<dbReference type="EMBL" id="JACCAA010000001">
    <property type="protein sequence ID" value="NYG60105.1"/>
    <property type="molecule type" value="Genomic_DNA"/>
</dbReference>
<feature type="transmembrane region" description="Helical" evidence="5">
    <location>
        <begin position="180"/>
        <end position="198"/>
    </location>
</feature>
<evidence type="ECO:0000256" key="3">
    <source>
        <dbReference type="ARBA" id="ARBA00022989"/>
    </source>
</evidence>
<proteinExistence type="predicted"/>
<dbReference type="InterPro" id="IPR052185">
    <property type="entry name" value="IPC_Synthase-Related"/>
</dbReference>
<keyword evidence="2 5" id="KW-0812">Transmembrane</keyword>
<evidence type="ECO:0000259" key="6">
    <source>
        <dbReference type="Pfam" id="PF14378"/>
    </source>
</evidence>
<feature type="transmembrane region" description="Helical" evidence="5">
    <location>
        <begin position="78"/>
        <end position="96"/>
    </location>
</feature>
<evidence type="ECO:0000313" key="7">
    <source>
        <dbReference type="EMBL" id="NYG60105.1"/>
    </source>
</evidence>
<dbReference type="CDD" id="cd03386">
    <property type="entry name" value="PAP2_Aur1_like"/>
    <property type="match status" value="1"/>
</dbReference>
<feature type="transmembrane region" description="Helical" evidence="5">
    <location>
        <begin position="146"/>
        <end position="168"/>
    </location>
</feature>
<evidence type="ECO:0000256" key="2">
    <source>
        <dbReference type="ARBA" id="ARBA00022692"/>
    </source>
</evidence>
<feature type="domain" description="Inositolphosphotransferase Aur1/Ipt1" evidence="6">
    <location>
        <begin position="142"/>
        <end position="302"/>
    </location>
</feature>
<keyword evidence="4 5" id="KW-0472">Membrane</keyword>
<feature type="transmembrane region" description="Helical" evidence="5">
    <location>
        <begin position="26"/>
        <end position="44"/>
    </location>
</feature>
<dbReference type="Pfam" id="PF14378">
    <property type="entry name" value="PAP2_3"/>
    <property type="match status" value="1"/>
</dbReference>
<sequence>MSNRLYAGLRAPLPVRQRSTRPAARAVAMGLFGIALTAWVVAFGVPSDTVQIFIWLWFATIAWNVGEQPRYHLGFLRDWWLPMALLVFYFYSRGVADELFAMPVHYMMPIEVDRAMFGGELPSAWLQEQMCGSPCERGSEPRWYDLVLAVVYTSHFVVGLTIAVVLWLRNRVEWKRWMRRYVAANLAALVVYVLYPMAPPWLASKEGRLDTEVLRITARGWDEVGLGRFHLILTGVGNPVAAMPSLHFGISLLIGAYGIWRLRSAWKWLLAVYPAAMGLGLVYFGEHYVVDLIGGGVLVAVVMIGSFWWERSRGD</sequence>
<comment type="caution">
    <text evidence="7">The sequence shown here is derived from an EMBL/GenBank/DDBJ whole genome shotgun (WGS) entry which is preliminary data.</text>
</comment>
<dbReference type="PANTHER" id="PTHR31310:SF7">
    <property type="entry name" value="PA-PHOSPHATASE RELATED-FAMILY PROTEIN DDB_G0268928"/>
    <property type="match status" value="1"/>
</dbReference>
<accession>A0A7Y9UW17</accession>
<dbReference type="Proteomes" id="UP000540656">
    <property type="component" value="Unassembled WGS sequence"/>
</dbReference>
<protein>
    <submittedName>
        <fullName evidence="7">Membrane-associated phospholipid phosphatase</fullName>
    </submittedName>
</protein>
<dbReference type="InterPro" id="IPR026841">
    <property type="entry name" value="Aur1/Ipt1"/>
</dbReference>
<comment type="subcellular location">
    <subcellularLocation>
        <location evidence="1">Membrane</location>
        <topology evidence="1">Multi-pass membrane protein</topology>
    </subcellularLocation>
</comment>
<organism evidence="7 8">
    <name type="scientific">Nocardioides daedukensis</name>
    <dbReference type="NCBI Taxonomy" id="634462"/>
    <lineage>
        <taxon>Bacteria</taxon>
        <taxon>Bacillati</taxon>
        <taxon>Actinomycetota</taxon>
        <taxon>Actinomycetes</taxon>
        <taxon>Propionibacteriales</taxon>
        <taxon>Nocardioidaceae</taxon>
        <taxon>Nocardioides</taxon>
    </lineage>
</organism>
<evidence type="ECO:0000256" key="5">
    <source>
        <dbReference type="SAM" id="Phobius"/>
    </source>
</evidence>
<keyword evidence="3 5" id="KW-1133">Transmembrane helix</keyword>
<gene>
    <name evidence="7" type="ORF">BJ980_003028</name>
</gene>
<name>A0A7Y9UW17_9ACTN</name>
<reference evidence="7 8" key="1">
    <citation type="submission" date="2020-07" db="EMBL/GenBank/DDBJ databases">
        <title>Sequencing the genomes of 1000 actinobacteria strains.</title>
        <authorList>
            <person name="Klenk H.-P."/>
        </authorList>
    </citation>
    <scope>NUCLEOTIDE SEQUENCE [LARGE SCALE GENOMIC DNA]</scope>
    <source>
        <strain evidence="7 8">DSM 23819</strain>
    </source>
</reference>
<dbReference type="RefSeq" id="WP_179503076.1">
    <property type="nucleotide sequence ID" value="NZ_JACCAA010000001.1"/>
</dbReference>
<evidence type="ECO:0000313" key="8">
    <source>
        <dbReference type="Proteomes" id="UP000540656"/>
    </source>
</evidence>
<dbReference type="GO" id="GO:0016020">
    <property type="term" value="C:membrane"/>
    <property type="evidence" value="ECO:0007669"/>
    <property type="project" value="UniProtKB-SubCell"/>
</dbReference>
<keyword evidence="8" id="KW-1185">Reference proteome</keyword>
<evidence type="ECO:0000256" key="1">
    <source>
        <dbReference type="ARBA" id="ARBA00004141"/>
    </source>
</evidence>
<evidence type="ECO:0000256" key="4">
    <source>
        <dbReference type="ARBA" id="ARBA00023136"/>
    </source>
</evidence>
<dbReference type="AlphaFoldDB" id="A0A7Y9UW17"/>